<proteinExistence type="predicted"/>
<organism evidence="1 2">
    <name type="scientific">Ceriporiopsis subvermispora (strain B)</name>
    <name type="common">White-rot fungus</name>
    <name type="synonym">Gelatoporia subvermispora</name>
    <dbReference type="NCBI Taxonomy" id="914234"/>
    <lineage>
        <taxon>Eukaryota</taxon>
        <taxon>Fungi</taxon>
        <taxon>Dikarya</taxon>
        <taxon>Basidiomycota</taxon>
        <taxon>Agaricomycotina</taxon>
        <taxon>Agaricomycetes</taxon>
        <taxon>Polyporales</taxon>
        <taxon>Gelatoporiaceae</taxon>
        <taxon>Gelatoporia</taxon>
    </lineage>
</organism>
<protein>
    <submittedName>
        <fullName evidence="1">Uncharacterized protein</fullName>
    </submittedName>
</protein>
<dbReference type="EMBL" id="KB446045">
    <property type="protein sequence ID" value="EMD30526.1"/>
    <property type="molecule type" value="Genomic_DNA"/>
</dbReference>
<reference evidence="1 2" key="1">
    <citation type="journal article" date="2012" name="Proc. Natl. Acad. Sci. U.S.A.">
        <title>Comparative genomics of Ceriporiopsis subvermispora and Phanerochaete chrysosporium provide insight into selective ligninolysis.</title>
        <authorList>
            <person name="Fernandez-Fueyo E."/>
            <person name="Ruiz-Duenas F.J."/>
            <person name="Ferreira P."/>
            <person name="Floudas D."/>
            <person name="Hibbett D.S."/>
            <person name="Canessa P."/>
            <person name="Larrondo L.F."/>
            <person name="James T.Y."/>
            <person name="Seelenfreund D."/>
            <person name="Lobos S."/>
            <person name="Polanco R."/>
            <person name="Tello M."/>
            <person name="Honda Y."/>
            <person name="Watanabe T."/>
            <person name="Watanabe T."/>
            <person name="Ryu J.S."/>
            <person name="Kubicek C.P."/>
            <person name="Schmoll M."/>
            <person name="Gaskell J."/>
            <person name="Hammel K.E."/>
            <person name="St John F.J."/>
            <person name="Vanden Wymelenberg A."/>
            <person name="Sabat G."/>
            <person name="Splinter BonDurant S."/>
            <person name="Syed K."/>
            <person name="Yadav J.S."/>
            <person name="Doddapaneni H."/>
            <person name="Subramanian V."/>
            <person name="Lavin J.L."/>
            <person name="Oguiza J.A."/>
            <person name="Perez G."/>
            <person name="Pisabarro A.G."/>
            <person name="Ramirez L."/>
            <person name="Santoyo F."/>
            <person name="Master E."/>
            <person name="Coutinho P.M."/>
            <person name="Henrissat B."/>
            <person name="Lombard V."/>
            <person name="Magnuson J.K."/>
            <person name="Kuees U."/>
            <person name="Hori C."/>
            <person name="Igarashi K."/>
            <person name="Samejima M."/>
            <person name="Held B.W."/>
            <person name="Barry K.W."/>
            <person name="LaButti K.M."/>
            <person name="Lapidus A."/>
            <person name="Lindquist E.A."/>
            <person name="Lucas S.M."/>
            <person name="Riley R."/>
            <person name="Salamov A.A."/>
            <person name="Hoffmeister D."/>
            <person name="Schwenk D."/>
            <person name="Hadar Y."/>
            <person name="Yarden O."/>
            <person name="de Vries R.P."/>
            <person name="Wiebenga A."/>
            <person name="Stenlid J."/>
            <person name="Eastwood D."/>
            <person name="Grigoriev I.V."/>
            <person name="Berka R.M."/>
            <person name="Blanchette R.A."/>
            <person name="Kersten P."/>
            <person name="Martinez A.T."/>
            <person name="Vicuna R."/>
            <person name="Cullen D."/>
        </authorList>
    </citation>
    <scope>NUCLEOTIDE SEQUENCE [LARGE SCALE GENOMIC DNA]</scope>
    <source>
        <strain evidence="1 2">B</strain>
    </source>
</reference>
<accession>M2QVI4</accession>
<keyword evidence="2" id="KW-1185">Reference proteome</keyword>
<evidence type="ECO:0000313" key="1">
    <source>
        <dbReference type="EMBL" id="EMD30526.1"/>
    </source>
</evidence>
<dbReference type="HOGENOM" id="CLU_1970273_0_0_1"/>
<dbReference type="Proteomes" id="UP000016930">
    <property type="component" value="Unassembled WGS sequence"/>
</dbReference>
<gene>
    <name evidence="1" type="ORF">CERSUDRAFT_89752</name>
</gene>
<name>M2QVI4_CERS8</name>
<dbReference type="AlphaFoldDB" id="M2QVI4"/>
<sequence length="127" mass="14531">MSRASSVMVLHRDECRDGVKVTDHLKHQLYLCSPVSRMDTAGLPTPYDSHLLLQRPLSVQGRHTTGTYNLRTEKWNFRRGARDGYLYASRRNLTYSRWVDAFTASPTFATTSERASECVDTGQYNRA</sequence>
<evidence type="ECO:0000313" key="2">
    <source>
        <dbReference type="Proteomes" id="UP000016930"/>
    </source>
</evidence>